<dbReference type="Gene3D" id="3.40.50.410">
    <property type="entry name" value="von Willebrand factor, type A domain"/>
    <property type="match status" value="1"/>
</dbReference>
<feature type="domain" description="VWFA" evidence="3">
    <location>
        <begin position="75"/>
        <end position="278"/>
    </location>
</feature>
<dbReference type="SUPFAM" id="SSF53300">
    <property type="entry name" value="vWA-like"/>
    <property type="match status" value="1"/>
</dbReference>
<dbReference type="HOGENOM" id="CLU_395694_0_0_11"/>
<dbReference type="OrthoDB" id="2751008at2"/>
<evidence type="ECO:0000256" key="1">
    <source>
        <dbReference type="SAM" id="SignalP"/>
    </source>
</evidence>
<dbReference type="InterPro" id="IPR002035">
    <property type="entry name" value="VWF_A"/>
</dbReference>
<feature type="signal peptide" evidence="1">
    <location>
        <begin position="1"/>
        <end position="27"/>
    </location>
</feature>
<reference evidence="4 5" key="1">
    <citation type="journal article" date="2009" name="Stand. Genomic Sci.">
        <title>Complete genome sequence of Actinosynnema mirum type strain (101).</title>
        <authorList>
            <person name="Land M."/>
            <person name="Lapidus A."/>
            <person name="Mayilraj S."/>
            <person name="Chen F."/>
            <person name="Copeland A."/>
            <person name="Del Rio T.G."/>
            <person name="Nolan M."/>
            <person name="Lucas S."/>
            <person name="Tice H."/>
            <person name="Cheng J.F."/>
            <person name="Chertkov O."/>
            <person name="Bruce D."/>
            <person name="Goodwin L."/>
            <person name="Pitluck S."/>
            <person name="Rohde M."/>
            <person name="Goker M."/>
            <person name="Pati A."/>
            <person name="Ivanova N."/>
            <person name="Mavromatis K."/>
            <person name="Chen A."/>
            <person name="Palaniappan K."/>
            <person name="Hauser L."/>
            <person name="Chang Y.J."/>
            <person name="Jeffries C.C."/>
            <person name="Brettin T."/>
            <person name="Detter J.C."/>
            <person name="Han C."/>
            <person name="Chain P."/>
            <person name="Tindall B.J."/>
            <person name="Bristow J."/>
            <person name="Eisen J.A."/>
            <person name="Markowitz V."/>
            <person name="Hugenholtz P."/>
            <person name="Kyrpides N.C."/>
            <person name="Klenk H.P."/>
        </authorList>
    </citation>
    <scope>NUCLEOTIDE SEQUENCE [LARGE SCALE GENOMIC DNA]</scope>
    <source>
        <strain evidence="5">ATCC 29888 / DSM 43827 / JCM 3225 / NBRC 14064 / NCIMB 13271 / NRRL B-12336 / IMRU 3971 / 101</strain>
    </source>
</reference>
<evidence type="ECO:0000313" key="4">
    <source>
        <dbReference type="EMBL" id="ACU35613.1"/>
    </source>
</evidence>
<feature type="chain" id="PRO_5002969719" description="PKD domain containing protein" evidence="1">
    <location>
        <begin position="28"/>
        <end position="696"/>
    </location>
</feature>
<organism evidence="4 5">
    <name type="scientific">Actinosynnema mirum (strain ATCC 29888 / DSM 43827 / JCM 3225 / NBRC 14064 / NCIMB 13271 / NRRL B-12336 / IMRU 3971 / 101)</name>
    <dbReference type="NCBI Taxonomy" id="446462"/>
    <lineage>
        <taxon>Bacteria</taxon>
        <taxon>Bacillati</taxon>
        <taxon>Actinomycetota</taxon>
        <taxon>Actinomycetes</taxon>
        <taxon>Pseudonocardiales</taxon>
        <taxon>Pseudonocardiaceae</taxon>
        <taxon>Actinosynnema</taxon>
    </lineage>
</organism>
<dbReference type="InterPro" id="IPR036465">
    <property type="entry name" value="vWFA_dom_sf"/>
</dbReference>
<sequence>MVSQRGVGAVALALAGLLVGGASPALAATTGNLPGGTSIGVSITGPNQGAVLPQGVATITGTASIGLGVPVVDTALTYVVDASSSTGSPCTTTQTVLGCEVGAARGLNQIAAASRSVVGSVGAVAFGTKAAIADVGPAAGDQRLTGPGTDSNGNGTPDVEEALASIRAGGVDRFTARTFSAGTDYVPALLASNTVTAAQTQKRKIVVFLSDGFSGSNVGAAVAAAGPDVDIYTFAVGAGASCDGVNYASSMQRIADVTGGTCTEVPNPAALPSIVPSVINATLTGLTVSVDNGPQVPITALSVAALPQTGPTQINWTVPTAPLGVGAHRVCVTANGNDGGGDGSVTDCVNVTVQAPPGITPGGPYTTAEGTAVSVGGTLVNPPVGLVTTRWTATPLSGVGAGASCSFADPNALNTTVTCNDNGVWTLTLTANDGVNGPVTGTTTVTVANANPVVSVSTSGAAQAGSAVTVTGTITDPGANDTFTCRIDFGDGTVVNATVTGSTCSAAHAYGAVGQYTVRVTATDDDGGVGTGSTTTAAFARAEAWGLSAAGLITLAKTPYSACPPSTNNSTLSLNVVNLLTVGAVNANCNVDSTTGTTTAFSSVAGGSLLLGAITIGAVSAQCTSTGDGLAGSSTVASINGQIVGTATATINILGVAQIYVNQTVIGADGSLTQYAVRVVTPLGQEIVVAGCRIGF</sequence>
<dbReference type="EMBL" id="CP001630">
    <property type="protein sequence ID" value="ACU35613.1"/>
    <property type="molecule type" value="Genomic_DNA"/>
</dbReference>
<dbReference type="InterPro" id="IPR035986">
    <property type="entry name" value="PKD_dom_sf"/>
</dbReference>
<gene>
    <name evidence="4" type="ordered locus">Amir_1664</name>
</gene>
<dbReference type="eggNOG" id="COG2304">
    <property type="taxonomic scope" value="Bacteria"/>
</dbReference>
<dbReference type="InterPro" id="IPR000601">
    <property type="entry name" value="PKD_dom"/>
</dbReference>
<evidence type="ECO:0000313" key="5">
    <source>
        <dbReference type="Proteomes" id="UP000002213"/>
    </source>
</evidence>
<dbReference type="STRING" id="446462.Amir_1664"/>
<evidence type="ECO:0008006" key="6">
    <source>
        <dbReference type="Google" id="ProtNLM"/>
    </source>
</evidence>
<dbReference type="CDD" id="cd00146">
    <property type="entry name" value="PKD"/>
    <property type="match status" value="1"/>
</dbReference>
<dbReference type="PROSITE" id="PS50093">
    <property type="entry name" value="PKD"/>
    <property type="match status" value="1"/>
</dbReference>
<dbReference type="InterPro" id="IPR013783">
    <property type="entry name" value="Ig-like_fold"/>
</dbReference>
<dbReference type="NCBIfam" id="NF040603">
    <property type="entry name" value="choice_anch_P"/>
    <property type="match status" value="1"/>
</dbReference>
<evidence type="ECO:0000259" key="2">
    <source>
        <dbReference type="PROSITE" id="PS50093"/>
    </source>
</evidence>
<dbReference type="GO" id="GO:0005975">
    <property type="term" value="P:carbohydrate metabolic process"/>
    <property type="evidence" value="ECO:0007669"/>
    <property type="project" value="UniProtKB-ARBA"/>
</dbReference>
<dbReference type="Proteomes" id="UP000002213">
    <property type="component" value="Chromosome"/>
</dbReference>
<dbReference type="PROSITE" id="PS50234">
    <property type="entry name" value="VWFA"/>
    <property type="match status" value="1"/>
</dbReference>
<protein>
    <recommendedName>
        <fullName evidence="6">PKD domain containing protein</fullName>
    </recommendedName>
</protein>
<dbReference type="Gene3D" id="2.60.40.10">
    <property type="entry name" value="Immunoglobulins"/>
    <property type="match status" value="1"/>
</dbReference>
<keyword evidence="5" id="KW-1185">Reference proteome</keyword>
<dbReference type="SUPFAM" id="SSF49299">
    <property type="entry name" value="PKD domain"/>
    <property type="match status" value="1"/>
</dbReference>
<feature type="domain" description="PKD" evidence="2">
    <location>
        <begin position="488"/>
        <end position="535"/>
    </location>
</feature>
<dbReference type="Pfam" id="PF18911">
    <property type="entry name" value="PKD_4"/>
    <property type="match status" value="1"/>
</dbReference>
<name>C6WBP5_ACTMD</name>
<dbReference type="RefSeq" id="WP_015800502.1">
    <property type="nucleotide sequence ID" value="NC_013093.1"/>
</dbReference>
<dbReference type="KEGG" id="ami:Amir_1664"/>
<accession>C6WBP5</accession>
<dbReference type="AlphaFoldDB" id="C6WBP5"/>
<evidence type="ECO:0000259" key="3">
    <source>
        <dbReference type="PROSITE" id="PS50234"/>
    </source>
</evidence>
<proteinExistence type="predicted"/>
<keyword evidence="1" id="KW-0732">Signal</keyword>